<sequence>WYVANYVQQEHKISFFSNLYSILLQSNARSVNIGHIIESAINTQATKIDQWFMVIKYSETTKVTIPDEYKPAFEAVCTMKSENRYELFMWFVNMYKNQDPIKLPHLNLCETLAEIEAPWPDKVEALRISNTLPKTDVKIVDDVAEQTLLATVFKREFDQMQEKMSMFVQQRIKAKNLSSVDKDFRIEVLFKELQQAYQKIRDCEVHADKIEKQATKALIQHQIDMATQQQAHIEALSANQQLLQKQQRQSLEDIKKLQNTFQQQQKYNQTHYESQIKLLKDQVENGKVAQKTHIEELAAFTEKATTDDVQITLLKDMIKKKTNQISQLETQLLETENNLNKRIQGLKKEIADEQDEKMMAILEASDNFKKMHDKLVKTQETLQNEVKECHKMVDEKAADNQLLIKKIQDYLRLDYKKISEDHELTIQQLKDKNAKLLETLDQNNKQFLDVNPILQKIQKVFEKGTLQFIDVLKE</sequence>
<feature type="coiled-coil region" evidence="1">
    <location>
        <begin position="311"/>
        <end position="363"/>
    </location>
</feature>
<feature type="coiled-coil region" evidence="1">
    <location>
        <begin position="419"/>
        <end position="446"/>
    </location>
</feature>
<feature type="non-terminal residue" evidence="2">
    <location>
        <position position="1"/>
    </location>
</feature>
<reference evidence="2" key="1">
    <citation type="submission" date="2015-07" db="EMBL/GenBank/DDBJ databases">
        <title>Adaptation to a free-living lifestyle via gene acquisitions in the diplomonad Trepomonas sp. PC1.</title>
        <authorList>
            <person name="Xu F."/>
            <person name="Jerlstrom-Hultqvist J."/>
            <person name="Kolisko M."/>
            <person name="Simpson A.G.B."/>
            <person name="Roger A.J."/>
            <person name="Svard S.G."/>
            <person name="Andersson J.O."/>
        </authorList>
    </citation>
    <scope>NUCLEOTIDE SEQUENCE</scope>
    <source>
        <strain evidence="2">PC1</strain>
    </source>
</reference>
<accession>A0A146K242</accession>
<name>A0A146K242_9EUKA</name>
<gene>
    <name evidence="2" type="ORF">TPC1_30804</name>
</gene>
<proteinExistence type="predicted"/>
<organism evidence="2">
    <name type="scientific">Trepomonas sp. PC1</name>
    <dbReference type="NCBI Taxonomy" id="1076344"/>
    <lineage>
        <taxon>Eukaryota</taxon>
        <taxon>Metamonada</taxon>
        <taxon>Diplomonadida</taxon>
        <taxon>Hexamitidae</taxon>
        <taxon>Hexamitinae</taxon>
        <taxon>Trepomonas</taxon>
    </lineage>
</organism>
<evidence type="ECO:0000256" key="1">
    <source>
        <dbReference type="SAM" id="Coils"/>
    </source>
</evidence>
<protein>
    <submittedName>
        <fullName evidence="2">Uncharacterized protein</fullName>
    </submittedName>
</protein>
<dbReference type="EMBL" id="GDID01006905">
    <property type="protein sequence ID" value="JAP89701.1"/>
    <property type="molecule type" value="Transcribed_RNA"/>
</dbReference>
<dbReference type="AlphaFoldDB" id="A0A146K242"/>
<evidence type="ECO:0000313" key="2">
    <source>
        <dbReference type="EMBL" id="JAP89701.1"/>
    </source>
</evidence>
<keyword evidence="1" id="KW-0175">Coiled coil</keyword>